<gene>
    <name evidence="1" type="ORF">Pint_31487</name>
</gene>
<evidence type="ECO:0000313" key="1">
    <source>
        <dbReference type="EMBL" id="KAJ0021497.1"/>
    </source>
</evidence>
<evidence type="ECO:0000313" key="2">
    <source>
        <dbReference type="Proteomes" id="UP001163603"/>
    </source>
</evidence>
<comment type="caution">
    <text evidence="1">The sequence shown here is derived from an EMBL/GenBank/DDBJ whole genome shotgun (WGS) entry which is preliminary data.</text>
</comment>
<name>A0ACC0XT34_9ROSI</name>
<sequence length="25" mass="2635">MATPRPLLSTNTSPSPLASSHRLLS</sequence>
<accession>A0ACC0XT34</accession>
<keyword evidence="2" id="KW-1185">Reference proteome</keyword>
<reference evidence="2" key="1">
    <citation type="journal article" date="2023" name="G3 (Bethesda)">
        <title>Genome assembly and association tests identify interacting loci associated with vigor, precocity, and sex in interspecific pistachio rootstocks.</title>
        <authorList>
            <person name="Palmer W."/>
            <person name="Jacygrad E."/>
            <person name="Sagayaradj S."/>
            <person name="Cavanaugh K."/>
            <person name="Han R."/>
            <person name="Bertier L."/>
            <person name="Beede B."/>
            <person name="Kafkas S."/>
            <person name="Golino D."/>
            <person name="Preece J."/>
            <person name="Michelmore R."/>
        </authorList>
    </citation>
    <scope>NUCLEOTIDE SEQUENCE [LARGE SCALE GENOMIC DNA]</scope>
</reference>
<dbReference type="Proteomes" id="UP001163603">
    <property type="component" value="Chromosome 11"/>
</dbReference>
<proteinExistence type="predicted"/>
<protein>
    <submittedName>
        <fullName evidence="1">Uncharacterized protein</fullName>
    </submittedName>
</protein>
<organism evidence="1 2">
    <name type="scientific">Pistacia integerrima</name>
    <dbReference type="NCBI Taxonomy" id="434235"/>
    <lineage>
        <taxon>Eukaryota</taxon>
        <taxon>Viridiplantae</taxon>
        <taxon>Streptophyta</taxon>
        <taxon>Embryophyta</taxon>
        <taxon>Tracheophyta</taxon>
        <taxon>Spermatophyta</taxon>
        <taxon>Magnoliopsida</taxon>
        <taxon>eudicotyledons</taxon>
        <taxon>Gunneridae</taxon>
        <taxon>Pentapetalae</taxon>
        <taxon>rosids</taxon>
        <taxon>malvids</taxon>
        <taxon>Sapindales</taxon>
        <taxon>Anacardiaceae</taxon>
        <taxon>Pistacia</taxon>
    </lineage>
</organism>
<dbReference type="EMBL" id="CM047746">
    <property type="protein sequence ID" value="KAJ0021497.1"/>
    <property type="molecule type" value="Genomic_DNA"/>
</dbReference>